<dbReference type="EMBL" id="AOIA01000092">
    <property type="protein sequence ID" value="ELY60827.1"/>
    <property type="molecule type" value="Genomic_DNA"/>
</dbReference>
<feature type="domain" description="CMP/dCMP-type deaminase" evidence="1">
    <location>
        <begin position="6"/>
        <end position="128"/>
    </location>
</feature>
<dbReference type="PANTHER" id="PTHR11079:SF179">
    <property type="entry name" value="TRNA(ADENINE(34)) DEAMINASE, CHLOROPLASTIC"/>
    <property type="match status" value="1"/>
</dbReference>
<evidence type="ECO:0000313" key="2">
    <source>
        <dbReference type="EMBL" id="ELY60827.1"/>
    </source>
</evidence>
<gene>
    <name evidence="2" type="ORF">C492_10015</name>
</gene>
<sequence>MDPDDFDHESHMGRAFELAREAADRGDRPFGSVLVRDDRLVASASNRVVTEDDVRRHPELHLAYRACRELEPDERAETAMYTSTEPCPMCAGGMIRAGFDRVVYSVGGDEIGAYTGSDPPVRAATILEGVTDVVGPVSNEEGRRIHRAFDWAATRE</sequence>
<dbReference type="GO" id="GO:0052717">
    <property type="term" value="F:tRNA-specific adenosine-34 deaminase activity"/>
    <property type="evidence" value="ECO:0007669"/>
    <property type="project" value="UniProtKB-EC"/>
</dbReference>
<comment type="caution">
    <text evidence="2">The sequence shown here is derived from an EMBL/GenBank/DDBJ whole genome shotgun (WGS) entry which is preliminary data.</text>
</comment>
<dbReference type="Pfam" id="PF14437">
    <property type="entry name" value="MafB19-deam"/>
    <property type="match status" value="1"/>
</dbReference>
<evidence type="ECO:0000313" key="3">
    <source>
        <dbReference type="Proteomes" id="UP000011531"/>
    </source>
</evidence>
<dbReference type="GO" id="GO:0002100">
    <property type="term" value="P:tRNA wobble adenosine to inosine editing"/>
    <property type="evidence" value="ECO:0007669"/>
    <property type="project" value="InterPro"/>
</dbReference>
<dbReference type="InterPro" id="IPR016193">
    <property type="entry name" value="Cytidine_deaminase-like"/>
</dbReference>
<evidence type="ECO:0000259" key="1">
    <source>
        <dbReference type="PROSITE" id="PS51747"/>
    </source>
</evidence>
<dbReference type="PANTHER" id="PTHR11079">
    <property type="entry name" value="CYTOSINE DEAMINASE FAMILY MEMBER"/>
    <property type="match status" value="1"/>
</dbReference>
<dbReference type="Proteomes" id="UP000011531">
    <property type="component" value="Unassembled WGS sequence"/>
</dbReference>
<dbReference type="AlphaFoldDB" id="L9XGT5"/>
<dbReference type="RefSeq" id="WP_008422908.1">
    <property type="nucleotide sequence ID" value="NZ_AOIA01000092.1"/>
</dbReference>
<dbReference type="InterPro" id="IPR002125">
    <property type="entry name" value="CMP_dCMP_dom"/>
</dbReference>
<protein>
    <submittedName>
        <fullName evidence="2">CMP/dCMP deaminase zinc-binding protein</fullName>
    </submittedName>
</protein>
<organism evidence="2 3">
    <name type="scientific">Natronococcus jeotgali DSM 18795</name>
    <dbReference type="NCBI Taxonomy" id="1227498"/>
    <lineage>
        <taxon>Archaea</taxon>
        <taxon>Methanobacteriati</taxon>
        <taxon>Methanobacteriota</taxon>
        <taxon>Stenosarchaea group</taxon>
        <taxon>Halobacteria</taxon>
        <taxon>Halobacteriales</taxon>
        <taxon>Natrialbaceae</taxon>
        <taxon>Natronococcus</taxon>
    </lineage>
</organism>
<dbReference type="PATRIC" id="fig|1227498.3.peg.1942"/>
<dbReference type="Gene3D" id="3.40.140.10">
    <property type="entry name" value="Cytidine Deaminase, domain 2"/>
    <property type="match status" value="1"/>
</dbReference>
<dbReference type="OrthoDB" id="7284at2157"/>
<proteinExistence type="predicted"/>
<keyword evidence="3" id="KW-1185">Reference proteome</keyword>
<name>L9XGT5_9EURY</name>
<dbReference type="STRING" id="1227498.C492_10015"/>
<dbReference type="PROSITE" id="PS51747">
    <property type="entry name" value="CYT_DCMP_DEAMINASES_2"/>
    <property type="match status" value="1"/>
</dbReference>
<accession>L9XGT5</accession>
<dbReference type="SUPFAM" id="SSF53927">
    <property type="entry name" value="Cytidine deaminase-like"/>
    <property type="match status" value="1"/>
</dbReference>
<dbReference type="CDD" id="cd01285">
    <property type="entry name" value="nucleoside_deaminase"/>
    <property type="match status" value="1"/>
</dbReference>
<reference evidence="2 3" key="1">
    <citation type="journal article" date="2014" name="PLoS Genet.">
        <title>Phylogenetically driven sequencing of extremely halophilic archaea reveals strategies for static and dynamic osmo-response.</title>
        <authorList>
            <person name="Becker E.A."/>
            <person name="Seitzer P.M."/>
            <person name="Tritt A."/>
            <person name="Larsen D."/>
            <person name="Krusor M."/>
            <person name="Yao A.I."/>
            <person name="Wu D."/>
            <person name="Madern D."/>
            <person name="Eisen J.A."/>
            <person name="Darling A.E."/>
            <person name="Facciotti M.T."/>
        </authorList>
    </citation>
    <scope>NUCLEOTIDE SEQUENCE [LARGE SCALE GENOMIC DNA]</scope>
    <source>
        <strain evidence="2 3">DSM 18795</strain>
    </source>
</reference>
<dbReference type="InterPro" id="IPR058535">
    <property type="entry name" value="MafB19-deam"/>
</dbReference>
<dbReference type="GO" id="GO:0046872">
    <property type="term" value="F:metal ion binding"/>
    <property type="evidence" value="ECO:0007669"/>
    <property type="project" value="UniProtKB-KW"/>
</dbReference>